<sequence length="132" mass="14438">MFFSHLIIVLCAFALGAVANRHHFCWCESDQVADHDLCLTQAACAKYPQDKFFGVHYDYGDPSAKAISKMNFKRQECYGTREWPVIAKPYLGGNEFEDSCNAAASDAAVINACGTSPGVRTGVKSKCSLGFQ</sequence>
<accession>A0AAD8PW95</accession>
<feature type="signal peptide" evidence="1">
    <location>
        <begin position="1"/>
        <end position="19"/>
    </location>
</feature>
<dbReference type="AlphaFoldDB" id="A0AAD8PW95"/>
<organism evidence="2 3">
    <name type="scientific">Colletotrichum navitas</name>
    <dbReference type="NCBI Taxonomy" id="681940"/>
    <lineage>
        <taxon>Eukaryota</taxon>
        <taxon>Fungi</taxon>
        <taxon>Dikarya</taxon>
        <taxon>Ascomycota</taxon>
        <taxon>Pezizomycotina</taxon>
        <taxon>Sordariomycetes</taxon>
        <taxon>Hypocreomycetidae</taxon>
        <taxon>Glomerellales</taxon>
        <taxon>Glomerellaceae</taxon>
        <taxon>Colletotrichum</taxon>
        <taxon>Colletotrichum graminicola species complex</taxon>
    </lineage>
</organism>
<gene>
    <name evidence="2" type="ORF">LY79DRAFT_257857</name>
</gene>
<protein>
    <recommendedName>
        <fullName evidence="4">Secreted protein</fullName>
    </recommendedName>
</protein>
<feature type="chain" id="PRO_5042015656" description="Secreted protein" evidence="1">
    <location>
        <begin position="20"/>
        <end position="132"/>
    </location>
</feature>
<keyword evidence="3" id="KW-1185">Reference proteome</keyword>
<dbReference type="Proteomes" id="UP001230504">
    <property type="component" value="Unassembled WGS sequence"/>
</dbReference>
<comment type="caution">
    <text evidence="2">The sequence shown here is derived from an EMBL/GenBank/DDBJ whole genome shotgun (WGS) entry which is preliminary data.</text>
</comment>
<dbReference type="RefSeq" id="XP_060412840.1">
    <property type="nucleotide sequence ID" value="XM_060551906.1"/>
</dbReference>
<evidence type="ECO:0000256" key="1">
    <source>
        <dbReference type="SAM" id="SignalP"/>
    </source>
</evidence>
<evidence type="ECO:0000313" key="2">
    <source>
        <dbReference type="EMBL" id="KAK1585857.1"/>
    </source>
</evidence>
<proteinExistence type="predicted"/>
<dbReference type="EMBL" id="JAHLJV010000040">
    <property type="protein sequence ID" value="KAK1585857.1"/>
    <property type="molecule type" value="Genomic_DNA"/>
</dbReference>
<reference evidence="2" key="1">
    <citation type="submission" date="2021-06" db="EMBL/GenBank/DDBJ databases">
        <title>Comparative genomics, transcriptomics and evolutionary studies reveal genomic signatures of adaptation to plant cell wall in hemibiotrophic fungi.</title>
        <authorList>
            <consortium name="DOE Joint Genome Institute"/>
            <person name="Baroncelli R."/>
            <person name="Diaz J.F."/>
            <person name="Benocci T."/>
            <person name="Peng M."/>
            <person name="Battaglia E."/>
            <person name="Haridas S."/>
            <person name="Andreopoulos W."/>
            <person name="Labutti K."/>
            <person name="Pangilinan J."/>
            <person name="Floch G.L."/>
            <person name="Makela M.R."/>
            <person name="Henrissat B."/>
            <person name="Grigoriev I.V."/>
            <person name="Crouch J.A."/>
            <person name="De Vries R.P."/>
            <person name="Sukno S.A."/>
            <person name="Thon M.R."/>
        </authorList>
    </citation>
    <scope>NUCLEOTIDE SEQUENCE</scope>
    <source>
        <strain evidence="2">CBS 125086</strain>
    </source>
</reference>
<keyword evidence="1" id="KW-0732">Signal</keyword>
<name>A0AAD8PW95_9PEZI</name>
<evidence type="ECO:0008006" key="4">
    <source>
        <dbReference type="Google" id="ProtNLM"/>
    </source>
</evidence>
<dbReference type="GeneID" id="85436146"/>
<evidence type="ECO:0000313" key="3">
    <source>
        <dbReference type="Proteomes" id="UP001230504"/>
    </source>
</evidence>